<proteinExistence type="predicted"/>
<dbReference type="OrthoDB" id="10040691at2759"/>
<reference evidence="1" key="1">
    <citation type="submission" date="2022-03" db="EMBL/GenBank/DDBJ databases">
        <authorList>
            <person name="Lindestad O."/>
        </authorList>
    </citation>
    <scope>NUCLEOTIDE SEQUENCE</scope>
</reference>
<sequence>MLNLNPDTTFSNEVNDEEEVDYIAPQRLTCYDNRPVCPAFKGNMSLVEQSTVLAKKSKRSYIVMSVLVSLVHANRWLEAAGRERRRTVGDLLKRPMFRSGRLWAVVFDDDDDDEYTFV</sequence>
<evidence type="ECO:0000313" key="2">
    <source>
        <dbReference type="Proteomes" id="UP000838756"/>
    </source>
</evidence>
<dbReference type="AlphaFoldDB" id="A0A8S4SGG5"/>
<dbReference type="Proteomes" id="UP000838756">
    <property type="component" value="Unassembled WGS sequence"/>
</dbReference>
<protein>
    <submittedName>
        <fullName evidence="1">Jg4333 protein</fullName>
    </submittedName>
</protein>
<evidence type="ECO:0000313" key="1">
    <source>
        <dbReference type="EMBL" id="CAH2267725.1"/>
    </source>
</evidence>
<name>A0A8S4SGG5_9NEOP</name>
<accession>A0A8S4SGG5</accession>
<gene>
    <name evidence="1" type="primary">jg4333</name>
    <name evidence="1" type="ORF">PAEG_LOCUS26222</name>
</gene>
<keyword evidence="2" id="KW-1185">Reference proteome</keyword>
<organism evidence="1 2">
    <name type="scientific">Pararge aegeria aegeria</name>
    <dbReference type="NCBI Taxonomy" id="348720"/>
    <lineage>
        <taxon>Eukaryota</taxon>
        <taxon>Metazoa</taxon>
        <taxon>Ecdysozoa</taxon>
        <taxon>Arthropoda</taxon>
        <taxon>Hexapoda</taxon>
        <taxon>Insecta</taxon>
        <taxon>Pterygota</taxon>
        <taxon>Neoptera</taxon>
        <taxon>Endopterygota</taxon>
        <taxon>Lepidoptera</taxon>
        <taxon>Glossata</taxon>
        <taxon>Ditrysia</taxon>
        <taxon>Papilionoidea</taxon>
        <taxon>Nymphalidae</taxon>
        <taxon>Satyrinae</taxon>
        <taxon>Satyrini</taxon>
        <taxon>Parargina</taxon>
        <taxon>Pararge</taxon>
    </lineage>
</organism>
<dbReference type="EMBL" id="CAKXAJ010026394">
    <property type="protein sequence ID" value="CAH2267725.1"/>
    <property type="molecule type" value="Genomic_DNA"/>
</dbReference>
<comment type="caution">
    <text evidence="1">The sequence shown here is derived from an EMBL/GenBank/DDBJ whole genome shotgun (WGS) entry which is preliminary data.</text>
</comment>